<feature type="domain" description="Putative type VI secretion system Rhs element associated Vgr" evidence="6">
    <location>
        <begin position="551"/>
        <end position="657"/>
    </location>
</feature>
<dbReference type="KEGG" id="asol:BEN76_05210"/>
<keyword evidence="2" id="KW-0175">Coiled coil</keyword>
<protein>
    <submittedName>
        <fullName evidence="7">Type VI secretion system protein</fullName>
    </submittedName>
</protein>
<dbReference type="Gene3D" id="4.10.220.110">
    <property type="match status" value="1"/>
</dbReference>
<reference evidence="7 8" key="1">
    <citation type="submission" date="2016-08" db="EMBL/GenBank/DDBJ databases">
        <title>Complete genome sequence of Acinetobacter baylyi strain GFJ2.</title>
        <authorList>
            <person name="Tabata M."/>
            <person name="Kuboki S."/>
            <person name="Gibu N."/>
            <person name="Kinouchi Y."/>
            <person name="Vangnai A."/>
            <person name="Kasai D."/>
            <person name="Fukuda M."/>
        </authorList>
    </citation>
    <scope>NUCLEOTIDE SEQUENCE [LARGE SCALE GENOMIC DNA]</scope>
    <source>
        <strain evidence="7 8">GFJ2</strain>
    </source>
</reference>
<proteinExistence type="inferred from homology"/>
<dbReference type="InterPro" id="IPR028244">
    <property type="entry name" value="T6SS_Rhs_Vgr_dom"/>
</dbReference>
<dbReference type="RefSeq" id="WP_076032476.1">
    <property type="nucleotide sequence ID" value="NZ_CP016896.1"/>
</dbReference>
<evidence type="ECO:0000256" key="1">
    <source>
        <dbReference type="ARBA" id="ARBA00005558"/>
    </source>
</evidence>
<feature type="region of interest" description="Disordered" evidence="3">
    <location>
        <begin position="419"/>
        <end position="440"/>
    </location>
</feature>
<dbReference type="Gene3D" id="2.30.110.50">
    <property type="match status" value="1"/>
</dbReference>
<feature type="compositionally biased region" description="Low complexity" evidence="3">
    <location>
        <begin position="272"/>
        <end position="283"/>
    </location>
</feature>
<dbReference type="NCBIfam" id="TIGR03361">
    <property type="entry name" value="VI_Rhs_Vgr"/>
    <property type="match status" value="1"/>
</dbReference>
<dbReference type="Gene3D" id="3.55.50.10">
    <property type="entry name" value="Baseplate protein-like domains"/>
    <property type="match status" value="1"/>
</dbReference>
<dbReference type="InterPro" id="IPR006531">
    <property type="entry name" value="Gp5/Vgr_OB"/>
</dbReference>
<dbReference type="STRING" id="487316.BEN76_05210"/>
<feature type="compositionally biased region" description="Basic and acidic residues" evidence="3">
    <location>
        <begin position="589"/>
        <end position="601"/>
    </location>
</feature>
<accession>A0A1P8EGW8</accession>
<dbReference type="Proteomes" id="UP000185674">
    <property type="component" value="Chromosome"/>
</dbReference>
<dbReference type="Pfam" id="PF13296">
    <property type="entry name" value="T6SS_Vgr"/>
    <property type="match status" value="1"/>
</dbReference>
<feature type="domain" description="DUF2345" evidence="5">
    <location>
        <begin position="683"/>
        <end position="831"/>
    </location>
</feature>
<evidence type="ECO:0000259" key="5">
    <source>
        <dbReference type="Pfam" id="PF10106"/>
    </source>
</evidence>
<dbReference type="InterPro" id="IPR017847">
    <property type="entry name" value="T6SS_RhsGE_Vgr_subset"/>
</dbReference>
<evidence type="ECO:0000256" key="2">
    <source>
        <dbReference type="SAM" id="Coils"/>
    </source>
</evidence>
<dbReference type="SUPFAM" id="SSF69279">
    <property type="entry name" value="Phage tail proteins"/>
    <property type="match status" value="1"/>
</dbReference>
<dbReference type="InterPro" id="IPR006533">
    <property type="entry name" value="T6SS_Vgr_RhsGE"/>
</dbReference>
<evidence type="ECO:0000259" key="6">
    <source>
        <dbReference type="Pfam" id="PF13296"/>
    </source>
</evidence>
<dbReference type="InterPro" id="IPR018769">
    <property type="entry name" value="VgrG2_DUF2345"/>
</dbReference>
<dbReference type="Pfam" id="PF04717">
    <property type="entry name" value="Phage_base_V"/>
    <property type="match status" value="1"/>
</dbReference>
<dbReference type="InterPro" id="IPR037026">
    <property type="entry name" value="Vgr_OB-fold_dom_sf"/>
</dbReference>
<dbReference type="Pfam" id="PF10106">
    <property type="entry name" value="DUF2345"/>
    <property type="match status" value="1"/>
</dbReference>
<dbReference type="eggNOG" id="COG3501">
    <property type="taxonomic scope" value="Bacteria"/>
</dbReference>
<dbReference type="Pfam" id="PF05954">
    <property type="entry name" value="Phage_GPD"/>
    <property type="match status" value="1"/>
</dbReference>
<gene>
    <name evidence="7" type="ORF">BEN76_05210</name>
</gene>
<dbReference type="AlphaFoldDB" id="A0A1P8EGW8"/>
<name>A0A1P8EGW8_9GAMM</name>
<feature type="domain" description="Gp5/Type VI secretion system Vgr protein OB-fold" evidence="4">
    <location>
        <begin position="474"/>
        <end position="522"/>
    </location>
</feature>
<organism evidence="7 8">
    <name type="scientific">Acinetobacter soli</name>
    <dbReference type="NCBI Taxonomy" id="487316"/>
    <lineage>
        <taxon>Bacteria</taxon>
        <taxon>Pseudomonadati</taxon>
        <taxon>Pseudomonadota</taxon>
        <taxon>Gammaproteobacteria</taxon>
        <taxon>Moraxellales</taxon>
        <taxon>Moraxellaceae</taxon>
        <taxon>Acinetobacter</taxon>
    </lineage>
</organism>
<dbReference type="Gene3D" id="2.40.50.230">
    <property type="entry name" value="Gp5 N-terminal domain"/>
    <property type="match status" value="1"/>
</dbReference>
<comment type="similarity">
    <text evidence="1">Belongs to the VgrG protein family.</text>
</comment>
<feature type="coiled-coil region" evidence="2">
    <location>
        <begin position="636"/>
        <end position="691"/>
    </location>
</feature>
<sequence>MSINLFGVLERLGLGAQQRALHVTFSDPALNSQVYLQRIQGQQQINHGSTAELLCFSTHAQIALKQFIGCQVAVDQVTDTGQLYRTSGIITAAKQAQSDGALTSYTLTLQDPTALWHKRRNSRVFMNKSVREISELLFREWQTKSPLFAASLTLDTSGLNRDYDIRPFSMQANETDYDYLTRLWRSEGINWLIDEAALTVPTMNTPIQAQVLRLIDDNQHYTALSRQVIHYQRSSATEPYDTLTQVQAERSLQPTSVYTQRWQADALQQEEGSGSVQSTQQHSQQHDNASLNLEDAWHITPAWITDLEQQDQATASGNPQLEQLNQQINAYHHLQSKQFSARGSVRDAQVGYWFQLEGHPELIQHSADDRQMIIVGKHYSNQNNLPKELQQQLNYNVPEQRHHSELTLVRRNIKIVPEHHPQQHRPPAHPQRAKVVGPEGEQVHVDEWGRIKVRFLFTRSEDHSHDGGAGSNDNDTDSAWVDVLTPWAGEGYGARFLPRIGEIVVIDYFDGDIDRPFVLGRIHEAQRSPTKFDIKGQLPYTRHLSGIRSEEIQGSGYNQLRFDDTTGQISSQLHSSHGATQLNLGNLSHPKEQLESEGRGEGFELRTDQWGAVRAGEGLHLSTHKQEQAQGQHLDAKEASQQLESSLNNAKALSEVAKNQQTDPLEVLDNLKQFLEQIEQQDQNKAAAFKQALMILSAPSSIAMSSNQDIHLSADGQLSQHAGDSLNISTQKSLIAHASDKISLFAAQQGARLYAGKGKIELQAQGDGADLIARKDIQIISTEDVINISAPKRILITAETSQVEINEQGIILRTGGKAEFKAGQHVFVGGQKVSLDLPQLNKLEIAQSPYSAQYQLFKTDGRNFQGYKYFIEDSNDNLMKQGVTDNQGFTEQVVTEYSEKIIGYKSVMRESERITENWEAKLEQAVNKVTKGEE</sequence>
<evidence type="ECO:0000256" key="3">
    <source>
        <dbReference type="SAM" id="MobiDB-lite"/>
    </source>
</evidence>
<evidence type="ECO:0000259" key="4">
    <source>
        <dbReference type="Pfam" id="PF04717"/>
    </source>
</evidence>
<dbReference type="SUPFAM" id="SSF69255">
    <property type="entry name" value="gp5 N-terminal domain-like"/>
    <property type="match status" value="1"/>
</dbReference>
<feature type="region of interest" description="Disordered" evidence="3">
    <location>
        <begin position="579"/>
        <end position="601"/>
    </location>
</feature>
<dbReference type="EMBL" id="CP016896">
    <property type="protein sequence ID" value="APV35445.1"/>
    <property type="molecule type" value="Genomic_DNA"/>
</dbReference>
<dbReference type="eggNOG" id="COG4253">
    <property type="taxonomic scope" value="Bacteria"/>
</dbReference>
<dbReference type="NCBIfam" id="TIGR01646">
    <property type="entry name" value="vgr_GE"/>
    <property type="match status" value="1"/>
</dbReference>
<feature type="region of interest" description="Disordered" evidence="3">
    <location>
        <begin position="268"/>
        <end position="288"/>
    </location>
</feature>
<evidence type="ECO:0000313" key="8">
    <source>
        <dbReference type="Proteomes" id="UP000185674"/>
    </source>
</evidence>
<evidence type="ECO:0000313" key="7">
    <source>
        <dbReference type="EMBL" id="APV35445.1"/>
    </source>
</evidence>